<reference evidence="1 2" key="1">
    <citation type="submission" date="2016-11" db="EMBL/GenBank/DDBJ databases">
        <authorList>
            <consortium name="Pathogen Informatics"/>
        </authorList>
    </citation>
    <scope>NUCLEOTIDE SEQUENCE [LARGE SCALE GENOMIC DNA]</scope>
    <source>
        <strain evidence="1 2">1168</strain>
    </source>
</reference>
<accession>A0AB38DM36</accession>
<name>A0AB38DM36_9MYCO</name>
<protein>
    <submittedName>
        <fullName evidence="1">Uncharacterized protein</fullName>
    </submittedName>
</protein>
<proteinExistence type="predicted"/>
<dbReference type="EMBL" id="FVQL01000001">
    <property type="protein sequence ID" value="SKZ52085.1"/>
    <property type="molecule type" value="Genomic_DNA"/>
</dbReference>
<comment type="caution">
    <text evidence="1">The sequence shown here is derived from an EMBL/GenBank/DDBJ whole genome shotgun (WGS) entry which is preliminary data.</text>
</comment>
<gene>
    <name evidence="1" type="ORF">SAMEA2275630_05068</name>
</gene>
<organism evidence="1 2">
    <name type="scientific">Mycobacteroides abscessus subsp. massiliense</name>
    <dbReference type="NCBI Taxonomy" id="1962118"/>
    <lineage>
        <taxon>Bacteria</taxon>
        <taxon>Bacillati</taxon>
        <taxon>Actinomycetota</taxon>
        <taxon>Actinomycetes</taxon>
        <taxon>Mycobacteriales</taxon>
        <taxon>Mycobacteriaceae</taxon>
        <taxon>Mycobacteroides</taxon>
        <taxon>Mycobacteroides abscessus</taxon>
    </lineage>
</organism>
<dbReference type="RefSeq" id="WP_025239111.1">
    <property type="nucleotide sequence ID" value="NZ_CP065272.1"/>
</dbReference>
<sequence>MNDARLDVLRRKIDWNLACGALADADLLVTSDDGGFPVVVALEEEPLSILLGRLRAVGGYANLFVEGVNGSVRRVSAIGEVSSLRHADDRLVDTDRPGPGATVGMFLDYLDRCPNGVVLSMDTSRQSCVRDSGKVEFAGATP</sequence>
<dbReference type="AlphaFoldDB" id="A0AB38DM36"/>
<evidence type="ECO:0000313" key="1">
    <source>
        <dbReference type="EMBL" id="SKZ52085.1"/>
    </source>
</evidence>
<evidence type="ECO:0000313" key="2">
    <source>
        <dbReference type="Proteomes" id="UP000190366"/>
    </source>
</evidence>
<dbReference type="Proteomes" id="UP000190366">
    <property type="component" value="Unassembled WGS sequence"/>
</dbReference>